<dbReference type="SUPFAM" id="SSF50249">
    <property type="entry name" value="Nucleic acid-binding proteins"/>
    <property type="match status" value="1"/>
</dbReference>
<feature type="region of interest" description="Disordered" evidence="1">
    <location>
        <begin position="51"/>
        <end position="74"/>
    </location>
</feature>
<dbReference type="InterPro" id="IPR011129">
    <property type="entry name" value="CSD"/>
</dbReference>
<dbReference type="AlphaFoldDB" id="A0A5N5FFQ7"/>
<evidence type="ECO:0000313" key="4">
    <source>
        <dbReference type="Proteomes" id="UP000327157"/>
    </source>
</evidence>
<dbReference type="Proteomes" id="UP000327157">
    <property type="component" value="Chromosome 13"/>
</dbReference>
<evidence type="ECO:0000256" key="1">
    <source>
        <dbReference type="SAM" id="MobiDB-lite"/>
    </source>
</evidence>
<dbReference type="PROSITE" id="PS51857">
    <property type="entry name" value="CSD_2"/>
    <property type="match status" value="1"/>
</dbReference>
<dbReference type="InterPro" id="IPR002059">
    <property type="entry name" value="CSP_DNA-bd"/>
</dbReference>
<dbReference type="InterPro" id="IPR012340">
    <property type="entry name" value="NA-bd_OB-fold"/>
</dbReference>
<dbReference type="GO" id="GO:0003676">
    <property type="term" value="F:nucleic acid binding"/>
    <property type="evidence" value="ECO:0007669"/>
    <property type="project" value="InterPro"/>
</dbReference>
<gene>
    <name evidence="3" type="ORF">D8674_010311</name>
</gene>
<dbReference type="Gene3D" id="2.40.50.140">
    <property type="entry name" value="Nucleic acid-binding proteins"/>
    <property type="match status" value="1"/>
</dbReference>
<comment type="caution">
    <text evidence="3">The sequence shown here is derived from an EMBL/GenBank/DDBJ whole genome shotgun (WGS) entry which is preliminary data.</text>
</comment>
<evidence type="ECO:0000313" key="3">
    <source>
        <dbReference type="EMBL" id="KAB2600040.1"/>
    </source>
</evidence>
<reference evidence="3 4" key="1">
    <citation type="submission" date="2019-09" db="EMBL/GenBank/DDBJ databases">
        <authorList>
            <person name="Ou C."/>
        </authorList>
    </citation>
    <scope>NUCLEOTIDE SEQUENCE [LARGE SCALE GENOMIC DNA]</scope>
    <source>
        <strain evidence="3">S2</strain>
        <tissue evidence="3">Leaf</tissue>
    </source>
</reference>
<dbReference type="PANTHER" id="PTHR46565:SF20">
    <property type="entry name" value="COLD SHOCK DOMAIN-CONTAINING PROTEIN 4"/>
    <property type="match status" value="1"/>
</dbReference>
<organism evidence="3 4">
    <name type="scientific">Pyrus ussuriensis x Pyrus communis</name>
    <dbReference type="NCBI Taxonomy" id="2448454"/>
    <lineage>
        <taxon>Eukaryota</taxon>
        <taxon>Viridiplantae</taxon>
        <taxon>Streptophyta</taxon>
        <taxon>Embryophyta</taxon>
        <taxon>Tracheophyta</taxon>
        <taxon>Spermatophyta</taxon>
        <taxon>Magnoliopsida</taxon>
        <taxon>eudicotyledons</taxon>
        <taxon>Gunneridae</taxon>
        <taxon>Pentapetalae</taxon>
        <taxon>rosids</taxon>
        <taxon>fabids</taxon>
        <taxon>Rosales</taxon>
        <taxon>Rosaceae</taxon>
        <taxon>Amygdaloideae</taxon>
        <taxon>Maleae</taxon>
        <taxon>Pyrus</taxon>
    </lineage>
</organism>
<dbReference type="SMART" id="SM00357">
    <property type="entry name" value="CSP"/>
    <property type="match status" value="1"/>
</dbReference>
<sequence>MSERLSGTVKWFNDQKGFGFITPNDGGKDLFVTNGEMVEYTVEKDADGRTKAVNMTGPENGLVQGSRDSRGDGYGGGGYGSGSGGYSLGGGYGGGGGAVAVALASSVASLDTWRETALKEVEATEAAMEEAAVAVVEAEVLLEGATSAVRVKAVISSSTSLCLCGWCWCVWFLLN</sequence>
<evidence type="ECO:0000259" key="2">
    <source>
        <dbReference type="PROSITE" id="PS51857"/>
    </source>
</evidence>
<dbReference type="CDD" id="cd04458">
    <property type="entry name" value="CSP_CDS"/>
    <property type="match status" value="1"/>
</dbReference>
<protein>
    <submittedName>
        <fullName evidence="3">Glycine-rich protein 2-like</fullName>
    </submittedName>
</protein>
<accession>A0A5N5FFQ7</accession>
<reference evidence="3 4" key="3">
    <citation type="submission" date="2019-11" db="EMBL/GenBank/DDBJ databases">
        <title>A de novo genome assembly of a pear dwarfing rootstock.</title>
        <authorList>
            <person name="Wang F."/>
            <person name="Wang J."/>
            <person name="Li S."/>
            <person name="Zhang Y."/>
            <person name="Fang M."/>
            <person name="Ma L."/>
            <person name="Zhao Y."/>
            <person name="Jiang S."/>
        </authorList>
    </citation>
    <scope>NUCLEOTIDE SEQUENCE [LARGE SCALE GENOMIC DNA]</scope>
    <source>
        <strain evidence="3">S2</strain>
        <tissue evidence="3">Leaf</tissue>
    </source>
</reference>
<keyword evidence="4" id="KW-1185">Reference proteome</keyword>
<dbReference type="EMBL" id="SMOL01000753">
    <property type="protein sequence ID" value="KAB2600040.1"/>
    <property type="molecule type" value="Genomic_DNA"/>
</dbReference>
<feature type="domain" description="CSD" evidence="2">
    <location>
        <begin position="4"/>
        <end position="57"/>
    </location>
</feature>
<reference evidence="4" key="2">
    <citation type="submission" date="2019-10" db="EMBL/GenBank/DDBJ databases">
        <title>A de novo genome assembly of a pear dwarfing rootstock.</title>
        <authorList>
            <person name="Wang F."/>
            <person name="Wang J."/>
            <person name="Li S."/>
            <person name="Zhang Y."/>
            <person name="Fang M."/>
            <person name="Ma L."/>
            <person name="Zhao Y."/>
            <person name="Jiang S."/>
        </authorList>
    </citation>
    <scope>NUCLEOTIDE SEQUENCE [LARGE SCALE GENOMIC DNA]</scope>
</reference>
<proteinExistence type="predicted"/>
<dbReference type="OrthoDB" id="422005at2759"/>
<dbReference type="PANTHER" id="PTHR46565">
    <property type="entry name" value="COLD SHOCK DOMAIN PROTEIN 2"/>
    <property type="match status" value="1"/>
</dbReference>
<dbReference type="Pfam" id="PF00313">
    <property type="entry name" value="CSD"/>
    <property type="match status" value="1"/>
</dbReference>
<name>A0A5N5FFQ7_9ROSA</name>